<dbReference type="AlphaFoldDB" id="A0AA88DI61"/>
<evidence type="ECO:0000313" key="2">
    <source>
        <dbReference type="Proteomes" id="UP001187192"/>
    </source>
</evidence>
<proteinExistence type="predicted"/>
<dbReference type="EMBL" id="BTGU01000017">
    <property type="protein sequence ID" value="GMN43734.1"/>
    <property type="molecule type" value="Genomic_DNA"/>
</dbReference>
<accession>A0AA88DI61</accession>
<dbReference type="Proteomes" id="UP001187192">
    <property type="component" value="Unassembled WGS sequence"/>
</dbReference>
<gene>
    <name evidence="1" type="ORF">TIFTF001_012933</name>
</gene>
<keyword evidence="2" id="KW-1185">Reference proteome</keyword>
<sequence>MIMMLLKPILVQASRVTPIVVAPAMSPTPLPPCDLRPPTLFLDGFKINGLPFKNMEELGLYAQFGILPSREMPETEEKSTRV</sequence>
<organism evidence="1 2">
    <name type="scientific">Ficus carica</name>
    <name type="common">Common fig</name>
    <dbReference type="NCBI Taxonomy" id="3494"/>
    <lineage>
        <taxon>Eukaryota</taxon>
        <taxon>Viridiplantae</taxon>
        <taxon>Streptophyta</taxon>
        <taxon>Embryophyta</taxon>
        <taxon>Tracheophyta</taxon>
        <taxon>Spermatophyta</taxon>
        <taxon>Magnoliopsida</taxon>
        <taxon>eudicotyledons</taxon>
        <taxon>Gunneridae</taxon>
        <taxon>Pentapetalae</taxon>
        <taxon>rosids</taxon>
        <taxon>fabids</taxon>
        <taxon>Rosales</taxon>
        <taxon>Moraceae</taxon>
        <taxon>Ficeae</taxon>
        <taxon>Ficus</taxon>
    </lineage>
</organism>
<reference evidence="1" key="1">
    <citation type="submission" date="2023-07" db="EMBL/GenBank/DDBJ databases">
        <title>draft genome sequence of fig (Ficus carica).</title>
        <authorList>
            <person name="Takahashi T."/>
            <person name="Nishimura K."/>
        </authorList>
    </citation>
    <scope>NUCLEOTIDE SEQUENCE</scope>
</reference>
<evidence type="ECO:0000313" key="1">
    <source>
        <dbReference type="EMBL" id="GMN43734.1"/>
    </source>
</evidence>
<comment type="caution">
    <text evidence="1">The sequence shown here is derived from an EMBL/GenBank/DDBJ whole genome shotgun (WGS) entry which is preliminary data.</text>
</comment>
<protein>
    <submittedName>
        <fullName evidence="1">Uncharacterized protein</fullName>
    </submittedName>
</protein>
<name>A0AA88DI61_FICCA</name>